<dbReference type="PANTHER" id="PTHR45187">
    <property type="entry name" value="RHODANESE-LIKE DOMAIN-CONTAINING PROTEIN 11, CHLOROPLASTIC"/>
    <property type="match status" value="1"/>
</dbReference>
<evidence type="ECO:0000313" key="3">
    <source>
        <dbReference type="EMBL" id="WMV58754.1"/>
    </source>
</evidence>
<evidence type="ECO:0000313" key="4">
    <source>
        <dbReference type="Proteomes" id="UP001234989"/>
    </source>
</evidence>
<dbReference type="PROSITE" id="PS50206">
    <property type="entry name" value="RHODANESE_3"/>
    <property type="match status" value="1"/>
</dbReference>
<dbReference type="AlphaFoldDB" id="A0AAF0V7V2"/>
<dbReference type="EMBL" id="CP133623">
    <property type="protein sequence ID" value="WMV58754.1"/>
    <property type="molecule type" value="Genomic_DNA"/>
</dbReference>
<dbReference type="Gene3D" id="3.40.250.10">
    <property type="entry name" value="Rhodanese-like domain"/>
    <property type="match status" value="1"/>
</dbReference>
<name>A0AAF0V7V2_SOLVR</name>
<feature type="domain" description="Rhodanese" evidence="2">
    <location>
        <begin position="29"/>
        <end position="89"/>
    </location>
</feature>
<organism evidence="3 4">
    <name type="scientific">Solanum verrucosum</name>
    <dbReference type="NCBI Taxonomy" id="315347"/>
    <lineage>
        <taxon>Eukaryota</taxon>
        <taxon>Viridiplantae</taxon>
        <taxon>Streptophyta</taxon>
        <taxon>Embryophyta</taxon>
        <taxon>Tracheophyta</taxon>
        <taxon>Spermatophyta</taxon>
        <taxon>Magnoliopsida</taxon>
        <taxon>eudicotyledons</taxon>
        <taxon>Gunneridae</taxon>
        <taxon>Pentapetalae</taxon>
        <taxon>asterids</taxon>
        <taxon>lamiids</taxon>
        <taxon>Solanales</taxon>
        <taxon>Solanaceae</taxon>
        <taxon>Solanoideae</taxon>
        <taxon>Solaneae</taxon>
        <taxon>Solanum</taxon>
    </lineage>
</organism>
<dbReference type="PANTHER" id="PTHR45187:SF2">
    <property type="entry name" value="RHODANESE-LIKE DOMAIN-CONTAINING PROTEIN 11, CHLOROPLASTIC"/>
    <property type="match status" value="1"/>
</dbReference>
<keyword evidence="4" id="KW-1185">Reference proteome</keyword>
<dbReference type="InterPro" id="IPR001763">
    <property type="entry name" value="Rhodanese-like_dom"/>
</dbReference>
<dbReference type="Pfam" id="PF14111">
    <property type="entry name" value="DUF4283"/>
    <property type="match status" value="1"/>
</dbReference>
<dbReference type="InterPro" id="IPR044664">
    <property type="entry name" value="STR11-like"/>
</dbReference>
<gene>
    <name evidence="3" type="ORF">MTR67_052139</name>
</gene>
<feature type="region of interest" description="Disordered" evidence="1">
    <location>
        <begin position="491"/>
        <end position="514"/>
    </location>
</feature>
<dbReference type="InterPro" id="IPR036873">
    <property type="entry name" value="Rhodanese-like_dom_sf"/>
</dbReference>
<reference evidence="3" key="1">
    <citation type="submission" date="2023-08" db="EMBL/GenBank/DDBJ databases">
        <title>A de novo genome assembly of Solanum verrucosum Schlechtendal, a Mexican diploid species geographically isolated from the other diploid A-genome species in potato relatives.</title>
        <authorList>
            <person name="Hosaka K."/>
        </authorList>
    </citation>
    <scope>NUCLEOTIDE SEQUENCE</scope>
    <source>
        <tissue evidence="3">Young leaves</tissue>
    </source>
</reference>
<evidence type="ECO:0000256" key="1">
    <source>
        <dbReference type="SAM" id="MobiDB-lite"/>
    </source>
</evidence>
<accession>A0AAF0V7V2</accession>
<feature type="compositionally biased region" description="Basic and acidic residues" evidence="1">
    <location>
        <begin position="501"/>
        <end position="514"/>
    </location>
</feature>
<dbReference type="Proteomes" id="UP001234989">
    <property type="component" value="Chromosome 12"/>
</dbReference>
<evidence type="ECO:0000259" key="2">
    <source>
        <dbReference type="PROSITE" id="PS50206"/>
    </source>
</evidence>
<dbReference type="InterPro" id="IPR025558">
    <property type="entry name" value="DUF4283"/>
</dbReference>
<protein>
    <recommendedName>
        <fullName evidence="2">Rhodanese domain-containing protein</fullName>
    </recommendedName>
</protein>
<proteinExistence type="predicted"/>
<dbReference type="SUPFAM" id="SSF52821">
    <property type="entry name" value="Rhodanese/Cell cycle control phosphatase"/>
    <property type="match status" value="1"/>
</dbReference>
<sequence>MVLSKWNNFVNKIDTRGWWSGVPALSYNKEFLSNVEEKFAKDTDLIVACQKGLRSIAACEVLYNAGYNNIFWVQGGLVAAEEEDLEREGPQPFKFAGIGGLSEFLGCYFIFTVFKTYAPYEGFKSFDITRWSSGNTTWFDWVERSRKRMRRITLSKKIMEWICYILKEASNDNKNLVRRWRTKEQISEFYGTRKYNVHGRYMSFLALIGETKEVIIVPELGINAGWRDIAFKIEGFINTTPQCLVKQHSKPTIPYARVVERSKWQQQSHKEANASIEGPLGRSITGLFGGSERPTLTAVRNWASSTWKKAFGVNIYEMAGHIFLFEFPNKHMAEQILQGEWNWKNMKMKLEWWNPLVGCVPSQQRQEKIWIKAIGEEIELRNHLRWARIEIKNEGQKIPREVAITKQGYTFRIPIWIEKVTTFEKASGKNIENQISMAETAKTGETLDEGFARRSVACPMKRMGNTQRLKTSFEVIKQVARLTAVDWMAHVGSGNNSNLNPREEHVRSPKAGDE</sequence>